<reference evidence="3" key="1">
    <citation type="submission" date="2016-11" db="EMBL/GenBank/DDBJ databases">
        <authorList>
            <person name="Varghese N."/>
            <person name="Submissions S."/>
        </authorList>
    </citation>
    <scope>NUCLEOTIDE SEQUENCE [LARGE SCALE GENOMIC DNA]</scope>
    <source>
        <strain evidence="3">DSM 18095</strain>
    </source>
</reference>
<dbReference type="InterPro" id="IPR006186">
    <property type="entry name" value="Ser/Thr-sp_prot-phosphatase"/>
</dbReference>
<proteinExistence type="predicted"/>
<evidence type="ECO:0000313" key="3">
    <source>
        <dbReference type="Proteomes" id="UP000184114"/>
    </source>
</evidence>
<dbReference type="CDD" id="cd00144">
    <property type="entry name" value="MPP_PPP_family"/>
    <property type="match status" value="1"/>
</dbReference>
<gene>
    <name evidence="2" type="ORF">SAMN02745784_03100</name>
</gene>
<dbReference type="PRINTS" id="PR00114">
    <property type="entry name" value="STPHPHTASE"/>
</dbReference>
<evidence type="ECO:0000313" key="2">
    <source>
        <dbReference type="EMBL" id="SHF18536.1"/>
    </source>
</evidence>
<dbReference type="EMBL" id="FQTY01000026">
    <property type="protein sequence ID" value="SHF18536.1"/>
    <property type="molecule type" value="Genomic_DNA"/>
</dbReference>
<dbReference type="AlphaFoldDB" id="A0A1M4ZLW4"/>
<dbReference type="RefSeq" id="WP_072977959.1">
    <property type="nucleotide sequence ID" value="NZ_FQTY01000026.1"/>
</dbReference>
<dbReference type="PANTHER" id="PTHR11668:SF496">
    <property type="entry name" value="SERINE_THREONINE-PROTEIN PHOSPHATASE"/>
    <property type="match status" value="1"/>
</dbReference>
<dbReference type="Pfam" id="PF00149">
    <property type="entry name" value="Metallophos"/>
    <property type="match status" value="1"/>
</dbReference>
<dbReference type="SMART" id="SM00156">
    <property type="entry name" value="PP2Ac"/>
    <property type="match status" value="1"/>
</dbReference>
<dbReference type="STRING" id="1123404.SAMN02745784_03100"/>
<sequence length="400" mass="46912">MRDYLKVIDFINETKSKFLNNRYVNVDEVINDYFKTISLIWEEIDNVNEQDLTNMYKVHEFLINEVCNIHDRENSDINEETFKQNINIKIASAKLEDGKRGCNMYSFNDMDYEYYLIGDIHSDTISLKRILEKTDFFSKVFRKEKVRLIFLGDYVDRGKEHLKTLQCLLTLKYIFTENIFLQRGNHDGGSFIDGEVKMWVRKPEKDLEKDWFLLYLYNLAKLNKTFNIDIIDKYLGLFDSLSNISFICNENTVLMAVHGGISRPRKSEGKFFGYLNSISDLTNENILDYLDGSIIKNMMWSDPSVSNENLKEDKVRFRFTEEHFKEFRDLIGFDIFVRGHQAEPLGYHKFFGDKLITIFSSGVILNNGENINDETAYGNVSPKILKIDRKGEVLILDINS</sequence>
<dbReference type="GO" id="GO:0016787">
    <property type="term" value="F:hydrolase activity"/>
    <property type="evidence" value="ECO:0007669"/>
    <property type="project" value="InterPro"/>
</dbReference>
<dbReference type="GeneID" id="90994637"/>
<dbReference type="InterPro" id="IPR004843">
    <property type="entry name" value="Calcineurin-like_PHP"/>
</dbReference>
<dbReference type="Gene3D" id="3.60.21.10">
    <property type="match status" value="1"/>
</dbReference>
<dbReference type="PANTHER" id="PTHR11668">
    <property type="entry name" value="SERINE/THREONINE PROTEIN PHOSPHATASE"/>
    <property type="match status" value="1"/>
</dbReference>
<keyword evidence="3" id="KW-1185">Reference proteome</keyword>
<protein>
    <submittedName>
        <fullName evidence="2">Calcineurin-like phosphoesterase</fullName>
    </submittedName>
</protein>
<evidence type="ECO:0000259" key="1">
    <source>
        <dbReference type="SMART" id="SM00156"/>
    </source>
</evidence>
<organism evidence="2 3">
    <name type="scientific">Tissierella praeacuta DSM 18095</name>
    <dbReference type="NCBI Taxonomy" id="1123404"/>
    <lineage>
        <taxon>Bacteria</taxon>
        <taxon>Bacillati</taxon>
        <taxon>Bacillota</taxon>
        <taxon>Tissierellia</taxon>
        <taxon>Tissierellales</taxon>
        <taxon>Tissierellaceae</taxon>
        <taxon>Tissierella</taxon>
    </lineage>
</organism>
<dbReference type="Proteomes" id="UP000184114">
    <property type="component" value="Unassembled WGS sequence"/>
</dbReference>
<dbReference type="InterPro" id="IPR029052">
    <property type="entry name" value="Metallo-depent_PP-like"/>
</dbReference>
<dbReference type="SUPFAM" id="SSF56300">
    <property type="entry name" value="Metallo-dependent phosphatases"/>
    <property type="match status" value="1"/>
</dbReference>
<feature type="domain" description="Serine/threonine specific protein phosphatases" evidence="1">
    <location>
        <begin position="86"/>
        <end position="391"/>
    </location>
</feature>
<name>A0A1M4ZLW4_9FIRM</name>
<accession>A0A1M4ZLW4</accession>
<dbReference type="InterPro" id="IPR050341">
    <property type="entry name" value="PP1_catalytic_subunit"/>
</dbReference>